<protein>
    <submittedName>
        <fullName evidence="1">Uncharacterized protein</fullName>
    </submittedName>
</protein>
<evidence type="ECO:0000313" key="2">
    <source>
        <dbReference type="Proteomes" id="UP000720189"/>
    </source>
</evidence>
<reference evidence="1" key="1">
    <citation type="journal article" date="2021" name="Nat. Commun.">
        <title>Genetic determinants of endophytism in the Arabidopsis root mycobiome.</title>
        <authorList>
            <person name="Mesny F."/>
            <person name="Miyauchi S."/>
            <person name="Thiergart T."/>
            <person name="Pickel B."/>
            <person name="Atanasova L."/>
            <person name="Karlsson M."/>
            <person name="Huettel B."/>
            <person name="Barry K.W."/>
            <person name="Haridas S."/>
            <person name="Chen C."/>
            <person name="Bauer D."/>
            <person name="Andreopoulos W."/>
            <person name="Pangilinan J."/>
            <person name="LaButti K."/>
            <person name="Riley R."/>
            <person name="Lipzen A."/>
            <person name="Clum A."/>
            <person name="Drula E."/>
            <person name="Henrissat B."/>
            <person name="Kohler A."/>
            <person name="Grigoriev I.V."/>
            <person name="Martin F.M."/>
            <person name="Hacquard S."/>
        </authorList>
    </citation>
    <scope>NUCLEOTIDE SEQUENCE</scope>
    <source>
        <strain evidence="1">MPI-CAGE-AT-0023</strain>
    </source>
</reference>
<sequence length="230" mass="26760">MSDNGSDLQKRTRVWDRFFGSAAIQKPTVGPFEMKIWDYIPTEVYISEERLVEANSWLTYVQITFDRQDRRLIVGFAAQKGPGTKPARMELVNTWQAVKVWMTEVCLQFPACLDDVICRQLREPTTIPEEQYLQAIIEVKNNFNKMPTLLPEIGRQSVTMREQLGPLLSDDCEKTRHDVQVWLNSLPDKLLGLRAATVEWLTVCKSQDKGKILNWSQEAERYYRTQDSRQ</sequence>
<accession>A0A9P9HC85</accession>
<dbReference type="AlphaFoldDB" id="A0A9P9HC85"/>
<dbReference type="GeneID" id="70222669"/>
<gene>
    <name evidence="1" type="ORF">BKA55DRAFT_567292</name>
</gene>
<organism evidence="1 2">
    <name type="scientific">Fusarium redolens</name>
    <dbReference type="NCBI Taxonomy" id="48865"/>
    <lineage>
        <taxon>Eukaryota</taxon>
        <taxon>Fungi</taxon>
        <taxon>Dikarya</taxon>
        <taxon>Ascomycota</taxon>
        <taxon>Pezizomycotina</taxon>
        <taxon>Sordariomycetes</taxon>
        <taxon>Hypocreomycetidae</taxon>
        <taxon>Hypocreales</taxon>
        <taxon>Nectriaceae</taxon>
        <taxon>Fusarium</taxon>
        <taxon>Fusarium redolens species complex</taxon>
    </lineage>
</organism>
<dbReference type="EMBL" id="JAGMUX010000007">
    <property type="protein sequence ID" value="KAH7254258.1"/>
    <property type="molecule type" value="Genomic_DNA"/>
</dbReference>
<dbReference type="Proteomes" id="UP000720189">
    <property type="component" value="Unassembled WGS sequence"/>
</dbReference>
<name>A0A9P9HC85_FUSRE</name>
<dbReference type="OrthoDB" id="5100351at2759"/>
<comment type="caution">
    <text evidence="1">The sequence shown here is derived from an EMBL/GenBank/DDBJ whole genome shotgun (WGS) entry which is preliminary data.</text>
</comment>
<keyword evidence="2" id="KW-1185">Reference proteome</keyword>
<dbReference type="RefSeq" id="XP_046050505.1">
    <property type="nucleotide sequence ID" value="XM_046192715.1"/>
</dbReference>
<evidence type="ECO:0000313" key="1">
    <source>
        <dbReference type="EMBL" id="KAH7254258.1"/>
    </source>
</evidence>
<proteinExistence type="predicted"/>